<evidence type="ECO:0000256" key="2">
    <source>
        <dbReference type="SAM" id="Phobius"/>
    </source>
</evidence>
<protein>
    <recommendedName>
        <fullName evidence="5">Sortase</fullName>
    </recommendedName>
</protein>
<evidence type="ECO:0000256" key="1">
    <source>
        <dbReference type="ARBA" id="ARBA00022801"/>
    </source>
</evidence>
<keyword evidence="2" id="KW-0812">Transmembrane</keyword>
<accession>A0A1F7IR69</accession>
<evidence type="ECO:0000313" key="3">
    <source>
        <dbReference type="EMBL" id="OGK45841.1"/>
    </source>
</evidence>
<organism evidence="3 4">
    <name type="scientific">Candidatus Roizmanbacteria bacterium RIFCSPLOWO2_01_FULL_38_12</name>
    <dbReference type="NCBI Taxonomy" id="1802061"/>
    <lineage>
        <taxon>Bacteria</taxon>
        <taxon>Candidatus Roizmaniibacteriota</taxon>
    </lineage>
</organism>
<proteinExistence type="predicted"/>
<feature type="transmembrane region" description="Helical" evidence="2">
    <location>
        <begin position="6"/>
        <end position="24"/>
    </location>
</feature>
<evidence type="ECO:0000313" key="4">
    <source>
        <dbReference type="Proteomes" id="UP000177141"/>
    </source>
</evidence>
<dbReference type="STRING" id="1802061.A3A93_00885"/>
<name>A0A1F7IR69_9BACT</name>
<dbReference type="InterPro" id="IPR023365">
    <property type="entry name" value="Sortase_dom-sf"/>
</dbReference>
<dbReference type="EMBL" id="MGAL01000047">
    <property type="protein sequence ID" value="OGK45841.1"/>
    <property type="molecule type" value="Genomic_DNA"/>
</dbReference>
<comment type="caution">
    <text evidence="3">The sequence shown here is derived from an EMBL/GenBank/DDBJ whole genome shotgun (WGS) entry which is preliminary data.</text>
</comment>
<dbReference type="SUPFAM" id="SSF63817">
    <property type="entry name" value="Sortase"/>
    <property type="match status" value="1"/>
</dbReference>
<dbReference type="Proteomes" id="UP000177141">
    <property type="component" value="Unassembled WGS sequence"/>
</dbReference>
<reference evidence="3 4" key="1">
    <citation type="journal article" date="2016" name="Nat. Commun.">
        <title>Thousands of microbial genomes shed light on interconnected biogeochemical processes in an aquifer system.</title>
        <authorList>
            <person name="Anantharaman K."/>
            <person name="Brown C.T."/>
            <person name="Hug L.A."/>
            <person name="Sharon I."/>
            <person name="Castelle C.J."/>
            <person name="Probst A.J."/>
            <person name="Thomas B.C."/>
            <person name="Singh A."/>
            <person name="Wilkins M.J."/>
            <person name="Karaoz U."/>
            <person name="Brodie E.L."/>
            <person name="Williams K.H."/>
            <person name="Hubbard S.S."/>
            <person name="Banfield J.F."/>
        </authorList>
    </citation>
    <scope>NUCLEOTIDE SEQUENCE [LARGE SCALE GENOMIC DNA]</scope>
</reference>
<keyword evidence="1" id="KW-0378">Hydrolase</keyword>
<dbReference type="GO" id="GO:0016787">
    <property type="term" value="F:hydrolase activity"/>
    <property type="evidence" value="ECO:0007669"/>
    <property type="project" value="UniProtKB-KW"/>
</dbReference>
<evidence type="ECO:0008006" key="5">
    <source>
        <dbReference type="Google" id="ProtNLM"/>
    </source>
</evidence>
<gene>
    <name evidence="3" type="ORF">A3A93_00885</name>
</gene>
<dbReference type="AlphaFoldDB" id="A0A1F7IR69"/>
<keyword evidence="2" id="KW-0472">Membrane</keyword>
<dbReference type="Pfam" id="PF04203">
    <property type="entry name" value="Sortase"/>
    <property type="match status" value="1"/>
</dbReference>
<dbReference type="Gene3D" id="2.40.260.10">
    <property type="entry name" value="Sortase"/>
    <property type="match status" value="1"/>
</dbReference>
<dbReference type="InterPro" id="IPR005754">
    <property type="entry name" value="Sortase"/>
</dbReference>
<dbReference type="NCBIfam" id="TIGR01076">
    <property type="entry name" value="sortase_fam"/>
    <property type="match status" value="1"/>
</dbReference>
<sequence>MRILSYFSLILGLFLFIFSLTLLLQRYSPTRLNFYGKVPSTHIKKNTNNTPILLKIPELDIELPVIPAEIKKNKWGTTTIGVSWLIASSIPGEKGNSIFYGHNWNRLLGNLENVKTGYTVEILYKNSVKRYFQITNIAIVNPDQVEVLNNTQQPRLTVYTCTGFMDQKRLVVTAEYKPKIKNKLATSL</sequence>
<keyword evidence="2" id="KW-1133">Transmembrane helix</keyword>